<organism evidence="1">
    <name type="scientific">Myoviridae sp. ctT3B27</name>
    <dbReference type="NCBI Taxonomy" id="2826655"/>
    <lineage>
        <taxon>Viruses</taxon>
        <taxon>Duplodnaviria</taxon>
        <taxon>Heunggongvirae</taxon>
        <taxon>Uroviricota</taxon>
        <taxon>Caudoviricetes</taxon>
    </lineage>
</organism>
<evidence type="ECO:0000313" key="1">
    <source>
        <dbReference type="EMBL" id="DAD91584.1"/>
    </source>
</evidence>
<dbReference type="InterPro" id="IPR009225">
    <property type="entry name" value="Phage_head_completion_GpL"/>
</dbReference>
<dbReference type="EMBL" id="BK015116">
    <property type="protein sequence ID" value="DAD91584.1"/>
    <property type="molecule type" value="Genomic_DNA"/>
</dbReference>
<dbReference type="GO" id="GO:0019069">
    <property type="term" value="P:viral capsid assembly"/>
    <property type="evidence" value="ECO:0007669"/>
    <property type="project" value="InterPro"/>
</dbReference>
<dbReference type="Pfam" id="PF05926">
    <property type="entry name" value="Phage_GPL"/>
    <property type="match status" value="1"/>
</dbReference>
<name>A0A8S5NBH0_9CAUD</name>
<accession>A0A8S5NBH0</accession>
<proteinExistence type="predicted"/>
<protein>
    <submittedName>
        <fullName evidence="1">Head completion protein</fullName>
    </submittedName>
</protein>
<reference evidence="1" key="1">
    <citation type="journal article" date="2021" name="Proc. Natl. Acad. Sci. U.S.A.">
        <title>A Catalog of Tens of Thousands of Viruses from Human Metagenomes Reveals Hidden Associations with Chronic Diseases.</title>
        <authorList>
            <person name="Tisza M.J."/>
            <person name="Buck C.B."/>
        </authorList>
    </citation>
    <scope>NUCLEOTIDE SEQUENCE</scope>
    <source>
        <strain evidence="1">CtT3B27</strain>
    </source>
</reference>
<sequence>MSLTFVSPEPPQDTQDTISNTFFFPDLSLQEYREEMRVDGTVTPERLRKALRTAIAEVNAELFVYRENQQRAGFASLADVPTEAIDGISHRVTFYKQAVFSWARATLMEKYRDYDATAEGVKKSDALDEAINEVWRNAHWAINGVQDRAHMTVELI</sequence>